<evidence type="ECO:0000256" key="5">
    <source>
        <dbReference type="ARBA" id="ARBA00022759"/>
    </source>
</evidence>
<comment type="subunit">
    <text evidence="13">Homodimer which binds Holliday junction (HJ) DNA. The HJ becomes 2-fold symmetrical on binding to RuvC with unstacked arms; it has a different conformation from HJ DNA in complex with RuvA. In the full resolvosome a probable DNA-RuvA(4)-RuvB(12)-RuvC(2) complex forms which resolves the HJ.</text>
</comment>
<evidence type="ECO:0000256" key="1">
    <source>
        <dbReference type="ARBA" id="ARBA00009518"/>
    </source>
</evidence>
<keyword evidence="9 13" id="KW-0238">DNA-binding</keyword>
<evidence type="ECO:0000256" key="4">
    <source>
        <dbReference type="ARBA" id="ARBA00022723"/>
    </source>
</evidence>
<dbReference type="GO" id="GO:0048476">
    <property type="term" value="C:Holliday junction resolvase complex"/>
    <property type="evidence" value="ECO:0007669"/>
    <property type="project" value="UniProtKB-UniRule"/>
</dbReference>
<reference evidence="14 15" key="1">
    <citation type="submission" date="2020-07" db="EMBL/GenBank/DDBJ databases">
        <title>Thermogemmata thermophila gen. nov., sp. nov., a novel moderate thermophilic planctomycete from a Kamchatka hot spring.</title>
        <authorList>
            <person name="Elcheninov A.G."/>
            <person name="Podosokorskaya O.A."/>
            <person name="Kovaleva O.L."/>
            <person name="Novikov A."/>
            <person name="Bonch-Osmolovskaya E.A."/>
            <person name="Toshchakov S.V."/>
            <person name="Kublanov I.V."/>
        </authorList>
    </citation>
    <scope>NUCLEOTIDE SEQUENCE [LARGE SCALE GENOMIC DNA]</scope>
    <source>
        <strain evidence="14 15">2918</strain>
    </source>
</reference>
<evidence type="ECO:0000256" key="9">
    <source>
        <dbReference type="ARBA" id="ARBA00023125"/>
    </source>
</evidence>
<evidence type="ECO:0000256" key="11">
    <source>
        <dbReference type="ARBA" id="ARBA00023204"/>
    </source>
</evidence>
<evidence type="ECO:0000256" key="10">
    <source>
        <dbReference type="ARBA" id="ARBA00023172"/>
    </source>
</evidence>
<evidence type="ECO:0000256" key="6">
    <source>
        <dbReference type="ARBA" id="ARBA00022763"/>
    </source>
</evidence>
<accession>A0A7V8VF64</accession>
<evidence type="ECO:0000256" key="2">
    <source>
        <dbReference type="ARBA" id="ARBA00022490"/>
    </source>
</evidence>
<dbReference type="GO" id="GO:0000287">
    <property type="term" value="F:magnesium ion binding"/>
    <property type="evidence" value="ECO:0007669"/>
    <property type="project" value="UniProtKB-UniRule"/>
</dbReference>
<dbReference type="InterPro" id="IPR020563">
    <property type="entry name" value="X-over_junc_endoDNase_Mg_BS"/>
</dbReference>
<dbReference type="Gene3D" id="3.30.420.10">
    <property type="entry name" value="Ribonuclease H-like superfamily/Ribonuclease H"/>
    <property type="match status" value="1"/>
</dbReference>
<keyword evidence="10 13" id="KW-0233">DNA recombination</keyword>
<feature type="binding site" evidence="13">
    <location>
        <position position="146"/>
    </location>
    <ligand>
        <name>Mg(2+)</name>
        <dbReference type="ChEBI" id="CHEBI:18420"/>
        <label>1</label>
    </ligand>
</feature>
<comment type="caution">
    <text evidence="14">The sequence shown here is derived from an EMBL/GenBank/DDBJ whole genome shotgun (WGS) entry which is preliminary data.</text>
</comment>
<dbReference type="GO" id="GO:0006281">
    <property type="term" value="P:DNA repair"/>
    <property type="evidence" value="ECO:0007669"/>
    <property type="project" value="UniProtKB-UniRule"/>
</dbReference>
<keyword evidence="5 13" id="KW-0255">Endonuclease</keyword>
<keyword evidence="15" id="KW-1185">Reference proteome</keyword>
<evidence type="ECO:0000256" key="12">
    <source>
        <dbReference type="ARBA" id="ARBA00029354"/>
    </source>
</evidence>
<dbReference type="CDD" id="cd16962">
    <property type="entry name" value="RuvC"/>
    <property type="match status" value="1"/>
</dbReference>
<proteinExistence type="inferred from homology"/>
<dbReference type="PRINTS" id="PR00696">
    <property type="entry name" value="RSOLVASERUVC"/>
</dbReference>
<keyword evidence="6 13" id="KW-0227">DNA damage</keyword>
<dbReference type="FunFam" id="3.30.420.10:FF:000002">
    <property type="entry name" value="Crossover junction endodeoxyribonuclease RuvC"/>
    <property type="match status" value="1"/>
</dbReference>
<comment type="cofactor">
    <cofactor evidence="13">
        <name>Mg(2+)</name>
        <dbReference type="ChEBI" id="CHEBI:18420"/>
    </cofactor>
    <text evidence="13">Binds 2 Mg(2+) ion per subunit.</text>
</comment>
<sequence length="172" mass="18618">MGLDPGLHRTGYAVLEAVREQHAWQPQVCEAGVLRAPPARRRAEALAERLRILHDGLVEVLEEWQPAALAVEQLYAHYAHPRTAILMAHARGVFLLAGAVRGLPVVGYPATRIKKLITGSGRASKTQIQYAIAAQLRLDRLPQPPDVADALAVALCHFLASARSLPVPPPSS</sequence>
<dbReference type="EMBL" id="JACEFB010000009">
    <property type="protein sequence ID" value="MBA2226910.1"/>
    <property type="molecule type" value="Genomic_DNA"/>
</dbReference>
<comment type="catalytic activity">
    <reaction evidence="12 13">
        <text>Endonucleolytic cleavage at a junction such as a reciprocal single-stranded crossover between two homologous DNA duplexes (Holliday junction).</text>
        <dbReference type="EC" id="3.1.21.10"/>
    </reaction>
</comment>
<dbReference type="GO" id="GO:0005737">
    <property type="term" value="C:cytoplasm"/>
    <property type="evidence" value="ECO:0007669"/>
    <property type="project" value="UniProtKB-SubCell"/>
</dbReference>
<keyword evidence="3 13" id="KW-0540">Nuclease</keyword>
<comment type="subcellular location">
    <subcellularLocation>
        <location evidence="13">Cytoplasm</location>
    </subcellularLocation>
</comment>
<protein>
    <recommendedName>
        <fullName evidence="13">Crossover junction endodeoxyribonuclease RuvC</fullName>
        <ecNumber evidence="13">3.1.21.10</ecNumber>
    </recommendedName>
    <alternativeName>
        <fullName evidence="13">Holliday junction nuclease RuvC</fullName>
    </alternativeName>
    <alternativeName>
        <fullName evidence="13">Holliday junction resolvase RuvC</fullName>
    </alternativeName>
</protein>
<evidence type="ECO:0000256" key="7">
    <source>
        <dbReference type="ARBA" id="ARBA00022801"/>
    </source>
</evidence>
<feature type="binding site" evidence="13">
    <location>
        <position position="4"/>
    </location>
    <ligand>
        <name>Mg(2+)</name>
        <dbReference type="ChEBI" id="CHEBI:18420"/>
        <label>1</label>
    </ligand>
</feature>
<dbReference type="InterPro" id="IPR012337">
    <property type="entry name" value="RNaseH-like_sf"/>
</dbReference>
<name>A0A7V8VF64_9BACT</name>
<organism evidence="14 15">
    <name type="scientific">Thermogemmata fonticola</name>
    <dbReference type="NCBI Taxonomy" id="2755323"/>
    <lineage>
        <taxon>Bacteria</taxon>
        <taxon>Pseudomonadati</taxon>
        <taxon>Planctomycetota</taxon>
        <taxon>Planctomycetia</taxon>
        <taxon>Gemmatales</taxon>
        <taxon>Gemmataceae</taxon>
        <taxon>Thermogemmata</taxon>
    </lineage>
</organism>
<dbReference type="GO" id="GO:0006310">
    <property type="term" value="P:DNA recombination"/>
    <property type="evidence" value="ECO:0007669"/>
    <property type="project" value="UniProtKB-UniRule"/>
</dbReference>
<evidence type="ECO:0000256" key="13">
    <source>
        <dbReference type="HAMAP-Rule" id="MF_00034"/>
    </source>
</evidence>
<evidence type="ECO:0000256" key="3">
    <source>
        <dbReference type="ARBA" id="ARBA00022722"/>
    </source>
</evidence>
<dbReference type="InterPro" id="IPR002176">
    <property type="entry name" value="X-over_junc_endoDNase_RuvC"/>
</dbReference>
<keyword evidence="11 13" id="KW-0234">DNA repair</keyword>
<feature type="active site" evidence="13">
    <location>
        <position position="146"/>
    </location>
</feature>
<dbReference type="PANTHER" id="PTHR30194">
    <property type="entry name" value="CROSSOVER JUNCTION ENDODEOXYRIBONUCLEASE RUVC"/>
    <property type="match status" value="1"/>
</dbReference>
<keyword evidence="4 13" id="KW-0479">Metal-binding</keyword>
<dbReference type="SUPFAM" id="SSF53098">
    <property type="entry name" value="Ribonuclease H-like"/>
    <property type="match status" value="1"/>
</dbReference>
<evidence type="ECO:0000256" key="8">
    <source>
        <dbReference type="ARBA" id="ARBA00022842"/>
    </source>
</evidence>
<dbReference type="PANTHER" id="PTHR30194:SF3">
    <property type="entry name" value="CROSSOVER JUNCTION ENDODEOXYRIBONUCLEASE RUVC"/>
    <property type="match status" value="1"/>
</dbReference>
<evidence type="ECO:0000313" key="14">
    <source>
        <dbReference type="EMBL" id="MBA2226910.1"/>
    </source>
</evidence>
<dbReference type="GO" id="GO:0003677">
    <property type="term" value="F:DNA binding"/>
    <property type="evidence" value="ECO:0007669"/>
    <property type="project" value="UniProtKB-KW"/>
</dbReference>
<dbReference type="Proteomes" id="UP000542342">
    <property type="component" value="Unassembled WGS sequence"/>
</dbReference>
<evidence type="ECO:0000313" key="15">
    <source>
        <dbReference type="Proteomes" id="UP000542342"/>
    </source>
</evidence>
<dbReference type="InterPro" id="IPR036397">
    <property type="entry name" value="RNaseH_sf"/>
</dbReference>
<comment type="function">
    <text evidence="13">The RuvA-RuvB-RuvC complex processes Holliday junction (HJ) DNA during genetic recombination and DNA repair. Endonuclease that resolves HJ intermediates. Cleaves cruciform DNA by making single-stranded nicks across the HJ at symmetrical positions within the homologous arms, yielding a 5'-phosphate and a 3'-hydroxyl group; requires a central core of homology in the junction. The consensus cleavage sequence is 5'-(A/T)TT(C/G)-3'. Cleavage occurs on the 3'-side of the TT dinucleotide at the point of strand exchange. HJ branch migration catalyzed by RuvA-RuvB allows RuvC to scan DNA until it finds its consensus sequence, where it cleaves and resolves the cruciform DNA.</text>
</comment>
<keyword evidence="8 13" id="KW-0460">Magnesium</keyword>
<dbReference type="PROSITE" id="PS01321">
    <property type="entry name" value="RUVC"/>
    <property type="match status" value="1"/>
</dbReference>
<gene>
    <name evidence="13" type="primary">ruvC</name>
    <name evidence="14" type="ORF">H0921_12125</name>
</gene>
<dbReference type="AlphaFoldDB" id="A0A7V8VF64"/>
<dbReference type="GO" id="GO:0008821">
    <property type="term" value="F:crossover junction DNA endonuclease activity"/>
    <property type="evidence" value="ECO:0007669"/>
    <property type="project" value="UniProtKB-UniRule"/>
</dbReference>
<dbReference type="Pfam" id="PF02075">
    <property type="entry name" value="RuvC"/>
    <property type="match status" value="1"/>
</dbReference>
<feature type="binding site" evidence="13">
    <location>
        <position position="72"/>
    </location>
    <ligand>
        <name>Mg(2+)</name>
        <dbReference type="ChEBI" id="CHEBI:18420"/>
        <label>2</label>
    </ligand>
</feature>
<keyword evidence="7 13" id="KW-0378">Hydrolase</keyword>
<dbReference type="HAMAP" id="MF_00034">
    <property type="entry name" value="RuvC"/>
    <property type="match status" value="1"/>
</dbReference>
<feature type="active site" evidence="13">
    <location>
        <position position="4"/>
    </location>
</feature>
<keyword evidence="2 13" id="KW-0963">Cytoplasm</keyword>
<dbReference type="EC" id="3.1.21.10" evidence="13"/>
<comment type="similarity">
    <text evidence="1 13">Belongs to the RuvC family.</text>
</comment>
<feature type="active site" evidence="13">
    <location>
        <position position="72"/>
    </location>
</feature>